<reference evidence="2 3" key="1">
    <citation type="submission" date="2022-05" db="EMBL/GenBank/DDBJ databases">
        <authorList>
            <consortium name="Genoscope - CEA"/>
            <person name="William W."/>
        </authorList>
    </citation>
    <scope>NUCLEOTIDE SEQUENCE [LARGE SCALE GENOMIC DNA]</scope>
</reference>
<proteinExistence type="predicted"/>
<keyword evidence="3" id="KW-1185">Reference proteome</keyword>
<keyword evidence="1" id="KW-0732">Signal</keyword>
<feature type="signal peptide" evidence="1">
    <location>
        <begin position="1"/>
        <end position="33"/>
    </location>
</feature>
<comment type="caution">
    <text evidence="2">The sequence shown here is derived from an EMBL/GenBank/DDBJ whole genome shotgun (WGS) entry which is preliminary data.</text>
</comment>
<evidence type="ECO:0000313" key="3">
    <source>
        <dbReference type="Proteomes" id="UP001159427"/>
    </source>
</evidence>
<gene>
    <name evidence="2" type="ORF">PEVE_00021489</name>
</gene>
<accession>A0ABN8SLC2</accession>
<feature type="chain" id="PRO_5045436327" evidence="1">
    <location>
        <begin position="34"/>
        <end position="162"/>
    </location>
</feature>
<dbReference type="Proteomes" id="UP001159427">
    <property type="component" value="Unassembled WGS sequence"/>
</dbReference>
<sequence length="162" mass="18028">MLHLCAFLKKWYKNPRWSFSCCLSLILPFLSLSGDIDGLVGENIMNNQGDTGDIEMPSIAAAVQDSGATDITLDNSEQPATQLQIVEKGNHTATILSQTNEAFDISVEENKQENGNKKEIESMQPVTWPNCGEKQSIVVPFYSQYRSSKCHRVTQTTLMVLN</sequence>
<evidence type="ECO:0000256" key="1">
    <source>
        <dbReference type="SAM" id="SignalP"/>
    </source>
</evidence>
<organism evidence="2 3">
    <name type="scientific">Porites evermanni</name>
    <dbReference type="NCBI Taxonomy" id="104178"/>
    <lineage>
        <taxon>Eukaryota</taxon>
        <taxon>Metazoa</taxon>
        <taxon>Cnidaria</taxon>
        <taxon>Anthozoa</taxon>
        <taxon>Hexacorallia</taxon>
        <taxon>Scleractinia</taxon>
        <taxon>Fungiina</taxon>
        <taxon>Poritidae</taxon>
        <taxon>Porites</taxon>
    </lineage>
</organism>
<protein>
    <submittedName>
        <fullName evidence="2">Uncharacterized protein</fullName>
    </submittedName>
</protein>
<dbReference type="EMBL" id="CALNXI010002878">
    <property type="protein sequence ID" value="CAH3191250.1"/>
    <property type="molecule type" value="Genomic_DNA"/>
</dbReference>
<evidence type="ECO:0000313" key="2">
    <source>
        <dbReference type="EMBL" id="CAH3191250.1"/>
    </source>
</evidence>
<name>A0ABN8SLC2_9CNID</name>